<keyword evidence="1" id="KW-0812">Transmembrane</keyword>
<accession>A0A5E6MI05</accession>
<feature type="transmembrane region" description="Helical" evidence="1">
    <location>
        <begin position="216"/>
        <end position="239"/>
    </location>
</feature>
<name>A0A5E6MI05_9BACT</name>
<organism evidence="3 4">
    <name type="scientific">Methylacidimicrobium tartarophylax</name>
    <dbReference type="NCBI Taxonomy" id="1041768"/>
    <lineage>
        <taxon>Bacteria</taxon>
        <taxon>Pseudomonadati</taxon>
        <taxon>Verrucomicrobiota</taxon>
        <taxon>Methylacidimicrobium</taxon>
    </lineage>
</organism>
<sequence>MSAPERSIASRVDGLFPFQIKRWLGWLAFSAGLLAAGFFLSFPMDFAAYRVVQQIDRPTFQQIAQQFSFWGDYLPGSILVSILFAIGSLIAKSRRARSAALASFLAASVAGITLDAGRFSFGRPRPYATVAAATLRIGRKPEPKVSFGRTRPDNDLPDGLYGPLGIHMFQGFPSGHAASSTASAAAIIRLVPQLGIPLGLLALGVCWSRMELRQHYLSDVTVGAIWGTLWGILFGTLLCRRLSRRTTPPPASRPEKEI</sequence>
<dbReference type="Proteomes" id="UP000334923">
    <property type="component" value="Unassembled WGS sequence"/>
</dbReference>
<feature type="transmembrane region" description="Helical" evidence="1">
    <location>
        <begin position="73"/>
        <end position="91"/>
    </location>
</feature>
<dbReference type="AlphaFoldDB" id="A0A5E6MI05"/>
<keyword evidence="1" id="KW-1133">Transmembrane helix</keyword>
<evidence type="ECO:0000313" key="3">
    <source>
        <dbReference type="EMBL" id="VVM07539.1"/>
    </source>
</evidence>
<gene>
    <name evidence="3" type="ORF">MAMT_01795</name>
</gene>
<dbReference type="SUPFAM" id="SSF48317">
    <property type="entry name" value="Acid phosphatase/Vanadium-dependent haloperoxidase"/>
    <property type="match status" value="1"/>
</dbReference>
<evidence type="ECO:0000313" key="4">
    <source>
        <dbReference type="Proteomes" id="UP000334923"/>
    </source>
</evidence>
<dbReference type="Pfam" id="PF01569">
    <property type="entry name" value="PAP2"/>
    <property type="match status" value="1"/>
</dbReference>
<evidence type="ECO:0000259" key="2">
    <source>
        <dbReference type="SMART" id="SM00014"/>
    </source>
</evidence>
<protein>
    <recommendedName>
        <fullName evidence="2">Phosphatidic acid phosphatase type 2/haloperoxidase domain-containing protein</fullName>
    </recommendedName>
</protein>
<feature type="transmembrane region" description="Helical" evidence="1">
    <location>
        <begin position="23"/>
        <end position="42"/>
    </location>
</feature>
<dbReference type="Gene3D" id="1.20.144.10">
    <property type="entry name" value="Phosphatidic acid phosphatase type 2/haloperoxidase"/>
    <property type="match status" value="1"/>
</dbReference>
<evidence type="ECO:0000256" key="1">
    <source>
        <dbReference type="SAM" id="Phobius"/>
    </source>
</evidence>
<dbReference type="RefSeq" id="WP_142660625.1">
    <property type="nucleotide sequence ID" value="NZ_CABFVA020000098.1"/>
</dbReference>
<dbReference type="CDD" id="cd01610">
    <property type="entry name" value="PAP2_like"/>
    <property type="match status" value="1"/>
</dbReference>
<keyword evidence="4" id="KW-1185">Reference proteome</keyword>
<reference evidence="3 4" key="1">
    <citation type="submission" date="2019-09" db="EMBL/GenBank/DDBJ databases">
        <authorList>
            <person name="Cremers G."/>
        </authorList>
    </citation>
    <scope>NUCLEOTIDE SEQUENCE [LARGE SCALE GENOMIC DNA]</scope>
    <source>
        <strain evidence="3">4A</strain>
    </source>
</reference>
<dbReference type="OrthoDB" id="192944at2"/>
<dbReference type="InterPro" id="IPR000326">
    <property type="entry name" value="PAP2/HPO"/>
</dbReference>
<dbReference type="PANTHER" id="PTHR14969:SF13">
    <property type="entry name" value="AT30094P"/>
    <property type="match status" value="1"/>
</dbReference>
<dbReference type="InterPro" id="IPR036938">
    <property type="entry name" value="PAP2/HPO_sf"/>
</dbReference>
<dbReference type="PANTHER" id="PTHR14969">
    <property type="entry name" value="SPHINGOSINE-1-PHOSPHATE PHOSPHOHYDROLASE"/>
    <property type="match status" value="1"/>
</dbReference>
<dbReference type="GO" id="GO:0042392">
    <property type="term" value="F:sphingosine-1-phosphate phosphatase activity"/>
    <property type="evidence" value="ECO:0007669"/>
    <property type="project" value="TreeGrafter"/>
</dbReference>
<dbReference type="EMBL" id="CABFVA020000098">
    <property type="protein sequence ID" value="VVM07539.1"/>
    <property type="molecule type" value="Genomic_DNA"/>
</dbReference>
<proteinExistence type="predicted"/>
<keyword evidence="1" id="KW-0472">Membrane</keyword>
<dbReference type="SMART" id="SM00014">
    <property type="entry name" value="acidPPc"/>
    <property type="match status" value="1"/>
</dbReference>
<feature type="transmembrane region" description="Helical" evidence="1">
    <location>
        <begin position="190"/>
        <end position="210"/>
    </location>
</feature>
<feature type="domain" description="Phosphatidic acid phosphatase type 2/haloperoxidase" evidence="2">
    <location>
        <begin position="101"/>
        <end position="235"/>
    </location>
</feature>